<protein>
    <recommendedName>
        <fullName evidence="8">L-lactate permease</fullName>
    </recommendedName>
</protein>
<evidence type="ECO:0000313" key="10">
    <source>
        <dbReference type="Proteomes" id="UP000471031"/>
    </source>
</evidence>
<feature type="transmembrane region" description="Helical" evidence="8">
    <location>
        <begin position="12"/>
        <end position="31"/>
    </location>
</feature>
<gene>
    <name evidence="9" type="ORF">GTO89_00315</name>
</gene>
<dbReference type="Proteomes" id="UP000471031">
    <property type="component" value="Unassembled WGS sequence"/>
</dbReference>
<dbReference type="InterPro" id="IPR003804">
    <property type="entry name" value="Lactate_perm"/>
</dbReference>
<keyword evidence="10" id="KW-1185">Reference proteome</keyword>
<comment type="caution">
    <text evidence="9">The sequence shown here is derived from an EMBL/GenBank/DDBJ whole genome shotgun (WGS) entry which is preliminary data.</text>
</comment>
<feature type="transmembrane region" description="Helical" evidence="8">
    <location>
        <begin position="559"/>
        <end position="579"/>
    </location>
</feature>
<evidence type="ECO:0000256" key="4">
    <source>
        <dbReference type="ARBA" id="ARBA00022475"/>
    </source>
</evidence>
<reference evidence="9 10" key="1">
    <citation type="submission" date="2020-01" db="EMBL/GenBank/DDBJ databases">
        <title>Whole genome sequence of Heliobacterium gestii DSM 11169.</title>
        <authorList>
            <person name="Kyndt J.A."/>
            <person name="Meyer T.E."/>
        </authorList>
    </citation>
    <scope>NUCLEOTIDE SEQUENCE [LARGE SCALE GENOMIC DNA]</scope>
    <source>
        <strain evidence="9 10">DSM 11169</strain>
    </source>
</reference>
<dbReference type="NCBIfam" id="TIGR00795">
    <property type="entry name" value="lctP"/>
    <property type="match status" value="1"/>
</dbReference>
<evidence type="ECO:0000256" key="7">
    <source>
        <dbReference type="ARBA" id="ARBA00023136"/>
    </source>
</evidence>
<evidence type="ECO:0000256" key="8">
    <source>
        <dbReference type="RuleBase" id="RU365092"/>
    </source>
</evidence>
<dbReference type="AlphaFoldDB" id="A0A845LAB5"/>
<evidence type="ECO:0000256" key="5">
    <source>
        <dbReference type="ARBA" id="ARBA00022692"/>
    </source>
</evidence>
<evidence type="ECO:0000256" key="6">
    <source>
        <dbReference type="ARBA" id="ARBA00022989"/>
    </source>
</evidence>
<keyword evidence="4 8" id="KW-1003">Cell membrane</keyword>
<feature type="transmembrane region" description="Helical" evidence="8">
    <location>
        <begin position="354"/>
        <end position="377"/>
    </location>
</feature>
<feature type="transmembrane region" description="Helical" evidence="8">
    <location>
        <begin position="153"/>
        <end position="177"/>
    </location>
</feature>
<keyword evidence="7 8" id="KW-0472">Membrane</keyword>
<dbReference type="RefSeq" id="WP_170294301.1">
    <property type="nucleotide sequence ID" value="NZ_JAFBDC010000001.1"/>
</dbReference>
<sequence length="590" mass="62607">MWTQVFDPMGNIFLSAAIAVIPIIYLFWALAIQKMKGYIAGVTTTTLAVLIAILVYGMPAQLAIASTLQGALYGLFPICWIVITAVFLYNLTVKSGQFEVIKDSIASITDDRRLQALLIAFSFGAFLEGAAGFGTPVAITAGMLVGLGFNPLYAASLCLIANTAPVAFGGIGIPIIVAGQVSGIDDFTISQMVGRQLPFLSIFVPFWLVYIMSGWKGVKEVWPAALISGGAFAIGQFWSSNYLGAMLPDIISSLCSIISLVVFLKLWKPKNVWRFENEPAATYSASSANLTFKKVLKAWSPFVILTILVGDWGMKAVNAVLETVTLKFHFPIIDGAVINPATSKPIEVLFKFNWLSAAGTAILVAALITMVIVRMPLSQGLSVFWDTIKSLKFPIITIAAVLGYSSIANSSGMTYTMGMALAATGALFPLFSPILGRLGVFITGSDTSANAVFAKLQGVTADKIGVDPVLTVAANSSGGVTAKMISPQSIAVATAATGLVGKESDLFRFTVKHSLFFLVVICFMTYLQATVLSWMIPVYQKGAAAVAAAANAAQLQSDGFMLLGITAVIVAILGFSVMGRTEDKGAYSKR</sequence>
<dbReference type="PANTHER" id="PTHR30003">
    <property type="entry name" value="L-LACTATE PERMEASE"/>
    <property type="match status" value="1"/>
</dbReference>
<evidence type="ECO:0000313" key="9">
    <source>
        <dbReference type="EMBL" id="MZP41475.1"/>
    </source>
</evidence>
<keyword evidence="6 8" id="KW-1133">Transmembrane helix</keyword>
<comment type="function">
    <text evidence="8">Uptake of L-lactate across the membrane. Can also transport D-lactate and glycolate.</text>
</comment>
<dbReference type="EMBL" id="WXEX01000001">
    <property type="protein sequence ID" value="MZP41475.1"/>
    <property type="molecule type" value="Genomic_DNA"/>
</dbReference>
<feature type="transmembrane region" description="Helical" evidence="8">
    <location>
        <begin position="413"/>
        <end position="431"/>
    </location>
</feature>
<dbReference type="GO" id="GO:0005886">
    <property type="term" value="C:plasma membrane"/>
    <property type="evidence" value="ECO:0007669"/>
    <property type="project" value="UniProtKB-SubCell"/>
</dbReference>
<organism evidence="9 10">
    <name type="scientific">Heliomicrobium gestii</name>
    <name type="common">Heliobacterium gestii</name>
    <dbReference type="NCBI Taxonomy" id="2699"/>
    <lineage>
        <taxon>Bacteria</taxon>
        <taxon>Bacillati</taxon>
        <taxon>Bacillota</taxon>
        <taxon>Clostridia</taxon>
        <taxon>Eubacteriales</taxon>
        <taxon>Heliobacteriaceae</taxon>
        <taxon>Heliomicrobium</taxon>
    </lineage>
</organism>
<feature type="transmembrane region" description="Helical" evidence="8">
    <location>
        <begin position="197"/>
        <end position="215"/>
    </location>
</feature>
<accession>A0A845LAB5</accession>
<dbReference type="Pfam" id="PF02652">
    <property type="entry name" value="Lactate_perm"/>
    <property type="match status" value="1"/>
</dbReference>
<proteinExistence type="inferred from homology"/>
<feature type="transmembrane region" description="Helical" evidence="8">
    <location>
        <begin position="38"/>
        <end position="58"/>
    </location>
</feature>
<feature type="transmembrane region" description="Helical" evidence="8">
    <location>
        <begin position="250"/>
        <end position="267"/>
    </location>
</feature>
<evidence type="ECO:0000256" key="2">
    <source>
        <dbReference type="ARBA" id="ARBA00010100"/>
    </source>
</evidence>
<feature type="transmembrane region" description="Helical" evidence="8">
    <location>
        <begin position="70"/>
        <end position="93"/>
    </location>
</feature>
<dbReference type="PANTHER" id="PTHR30003:SF0">
    <property type="entry name" value="GLYCOLATE PERMEASE GLCA-RELATED"/>
    <property type="match status" value="1"/>
</dbReference>
<dbReference type="GO" id="GO:0015129">
    <property type="term" value="F:lactate transmembrane transporter activity"/>
    <property type="evidence" value="ECO:0007669"/>
    <property type="project" value="UniProtKB-UniRule"/>
</dbReference>
<evidence type="ECO:0000256" key="1">
    <source>
        <dbReference type="ARBA" id="ARBA00004651"/>
    </source>
</evidence>
<dbReference type="GO" id="GO:0015295">
    <property type="term" value="F:solute:proton symporter activity"/>
    <property type="evidence" value="ECO:0007669"/>
    <property type="project" value="TreeGrafter"/>
</dbReference>
<keyword evidence="5 8" id="KW-0812">Transmembrane</keyword>
<keyword evidence="3 8" id="KW-0813">Transport</keyword>
<comment type="subcellular location">
    <subcellularLocation>
        <location evidence="1 8">Cell membrane</location>
        <topology evidence="1 8">Multi-pass membrane protein</topology>
    </subcellularLocation>
</comment>
<name>A0A845LAB5_HELGE</name>
<feature type="transmembrane region" description="Helical" evidence="8">
    <location>
        <begin position="114"/>
        <end position="133"/>
    </location>
</feature>
<comment type="similarity">
    <text evidence="2 8">Belongs to the lactate permease family.</text>
</comment>
<feature type="transmembrane region" description="Helical" evidence="8">
    <location>
        <begin position="515"/>
        <end position="539"/>
    </location>
</feature>
<evidence type="ECO:0000256" key="3">
    <source>
        <dbReference type="ARBA" id="ARBA00022448"/>
    </source>
</evidence>